<feature type="domain" description="Zinc finger CHC2-type" evidence="4">
    <location>
        <begin position="28"/>
        <end position="82"/>
    </location>
</feature>
<dbReference type="AlphaFoldDB" id="A0A1M7DZL8"/>
<evidence type="ECO:0000256" key="3">
    <source>
        <dbReference type="ARBA" id="ARBA00022833"/>
    </source>
</evidence>
<organism evidence="5 6">
    <name type="scientific">Xylanibacter ruminicola</name>
    <name type="common">Prevotella ruminicola</name>
    <dbReference type="NCBI Taxonomy" id="839"/>
    <lineage>
        <taxon>Bacteria</taxon>
        <taxon>Pseudomonadati</taxon>
        <taxon>Bacteroidota</taxon>
        <taxon>Bacteroidia</taxon>
        <taxon>Bacteroidales</taxon>
        <taxon>Prevotellaceae</taxon>
        <taxon>Xylanibacter</taxon>
    </lineage>
</organism>
<evidence type="ECO:0000256" key="2">
    <source>
        <dbReference type="ARBA" id="ARBA00022771"/>
    </source>
</evidence>
<dbReference type="Gene3D" id="3.90.580.10">
    <property type="entry name" value="Zinc finger, CHC2-type domain"/>
    <property type="match status" value="1"/>
</dbReference>
<dbReference type="Pfam" id="PF01807">
    <property type="entry name" value="Zn_ribbon_DnaG"/>
    <property type="match status" value="1"/>
</dbReference>
<dbReference type="SUPFAM" id="SSF56731">
    <property type="entry name" value="DNA primase core"/>
    <property type="match status" value="1"/>
</dbReference>
<keyword evidence="1" id="KW-0479">Metal-binding</keyword>
<dbReference type="GO" id="GO:0005737">
    <property type="term" value="C:cytoplasm"/>
    <property type="evidence" value="ECO:0007669"/>
    <property type="project" value="TreeGrafter"/>
</dbReference>
<proteinExistence type="predicted"/>
<dbReference type="InterPro" id="IPR002694">
    <property type="entry name" value="Znf_CHC2"/>
</dbReference>
<gene>
    <name evidence="5" type="ORF">SAMN04488494_0902</name>
</gene>
<dbReference type="Proteomes" id="UP000184280">
    <property type="component" value="Unassembled WGS sequence"/>
</dbReference>
<dbReference type="GO" id="GO:0003899">
    <property type="term" value="F:DNA-directed RNA polymerase activity"/>
    <property type="evidence" value="ECO:0007669"/>
    <property type="project" value="InterPro"/>
</dbReference>
<dbReference type="PANTHER" id="PTHR30313">
    <property type="entry name" value="DNA PRIMASE"/>
    <property type="match status" value="1"/>
</dbReference>
<dbReference type="GO" id="GO:0006269">
    <property type="term" value="P:DNA replication, synthesis of primer"/>
    <property type="evidence" value="ECO:0007669"/>
    <property type="project" value="TreeGrafter"/>
</dbReference>
<keyword evidence="2" id="KW-0863">Zinc-finger</keyword>
<dbReference type="SMART" id="SM00400">
    <property type="entry name" value="ZnF_CHCC"/>
    <property type="match status" value="1"/>
</dbReference>
<dbReference type="OrthoDB" id="9804281at2"/>
<dbReference type="RefSeq" id="WP_073043093.1">
    <property type="nucleotide sequence ID" value="NZ_FOLF01000002.1"/>
</dbReference>
<reference evidence="5 6" key="1">
    <citation type="submission" date="2016-11" db="EMBL/GenBank/DDBJ databases">
        <authorList>
            <person name="Jaros S."/>
            <person name="Januszkiewicz K."/>
            <person name="Wedrychowicz H."/>
        </authorList>
    </citation>
    <scope>NUCLEOTIDE SEQUENCE [LARGE SCALE GENOMIC DNA]</scope>
    <source>
        <strain evidence="5 6">BPI-34</strain>
    </source>
</reference>
<sequence>MDKQQLQKLRDLPIEGVAERLGLRVKHHKSLCPFHADSHPSLSFRVKTNTYRCFVCGATGGTIDLVMRYLHMEFKDACRWLADQHNVIIDEWQPVQKDDTPKPFDASRYEPYFEHPWLNEAARKFLFYERLIDPRVVWWCRLTSWTDRKGVPWLQIPYYNKEGQLVGVQNRNLVKGALPRFRFPPGSECGIYNLPVLNLLKPGEPLFITEGASDCWSMLSAGHKAIAIPSATLLTKKDVEQLSIIHSQLSTSFHMYPDQDEPGERLFLQLQQVLPNLQHHQLPKGCKDFSEFFTLRIKD</sequence>
<dbReference type="PANTHER" id="PTHR30313:SF2">
    <property type="entry name" value="DNA PRIMASE"/>
    <property type="match status" value="1"/>
</dbReference>
<keyword evidence="3" id="KW-0862">Zinc</keyword>
<dbReference type="GO" id="GO:0008270">
    <property type="term" value="F:zinc ion binding"/>
    <property type="evidence" value="ECO:0007669"/>
    <property type="project" value="UniProtKB-KW"/>
</dbReference>
<dbReference type="SUPFAM" id="SSF57783">
    <property type="entry name" value="Zinc beta-ribbon"/>
    <property type="match status" value="1"/>
</dbReference>
<dbReference type="EMBL" id="FRCJ01000001">
    <property type="protein sequence ID" value="SHL84945.1"/>
    <property type="molecule type" value="Genomic_DNA"/>
</dbReference>
<evidence type="ECO:0000313" key="5">
    <source>
        <dbReference type="EMBL" id="SHL84945.1"/>
    </source>
</evidence>
<dbReference type="InterPro" id="IPR050219">
    <property type="entry name" value="DnaG_primase"/>
</dbReference>
<dbReference type="Gene3D" id="3.40.1360.10">
    <property type="match status" value="1"/>
</dbReference>
<protein>
    <submittedName>
        <fullName evidence="5">Toprim-like</fullName>
    </submittedName>
</protein>
<evidence type="ECO:0000256" key="1">
    <source>
        <dbReference type="ARBA" id="ARBA00022723"/>
    </source>
</evidence>
<evidence type="ECO:0000259" key="4">
    <source>
        <dbReference type="SMART" id="SM00400"/>
    </source>
</evidence>
<accession>A0A1M7DZL8</accession>
<dbReference type="InterPro" id="IPR036977">
    <property type="entry name" value="DNA_primase_Znf_CHC2"/>
</dbReference>
<evidence type="ECO:0000313" key="6">
    <source>
        <dbReference type="Proteomes" id="UP000184280"/>
    </source>
</evidence>
<dbReference type="GO" id="GO:0003677">
    <property type="term" value="F:DNA binding"/>
    <property type="evidence" value="ECO:0007669"/>
    <property type="project" value="InterPro"/>
</dbReference>
<name>A0A1M7DZL8_XYLRU</name>